<dbReference type="InterPro" id="IPR000253">
    <property type="entry name" value="FHA_dom"/>
</dbReference>
<dbReference type="SUPFAM" id="SSF49879">
    <property type="entry name" value="SMAD/FHA domain"/>
    <property type="match status" value="1"/>
</dbReference>
<feature type="region of interest" description="Disordered" evidence="6">
    <location>
        <begin position="515"/>
        <end position="570"/>
    </location>
</feature>
<evidence type="ECO:0000256" key="4">
    <source>
        <dbReference type="ARBA" id="ARBA00023175"/>
    </source>
</evidence>
<keyword evidence="9" id="KW-1185">Reference proteome</keyword>
<dbReference type="PRINTS" id="PR00380">
    <property type="entry name" value="KINESINHEAVY"/>
</dbReference>
<organism evidence="8 9">
    <name type="scientific">Channa argus</name>
    <name type="common">Northern snakehead</name>
    <name type="synonym">Ophicephalus argus</name>
    <dbReference type="NCBI Taxonomy" id="215402"/>
    <lineage>
        <taxon>Eukaryota</taxon>
        <taxon>Metazoa</taxon>
        <taxon>Chordata</taxon>
        <taxon>Craniata</taxon>
        <taxon>Vertebrata</taxon>
        <taxon>Euteleostomi</taxon>
        <taxon>Actinopterygii</taxon>
        <taxon>Neopterygii</taxon>
        <taxon>Teleostei</taxon>
        <taxon>Neoteleostei</taxon>
        <taxon>Acanthomorphata</taxon>
        <taxon>Anabantaria</taxon>
        <taxon>Anabantiformes</taxon>
        <taxon>Channoidei</taxon>
        <taxon>Channidae</taxon>
        <taxon>Channa</taxon>
    </lineage>
</organism>
<dbReference type="PROSITE" id="PS00411">
    <property type="entry name" value="KINESIN_MOTOR_1"/>
    <property type="match status" value="1"/>
</dbReference>
<keyword evidence="3" id="KW-0175">Coiled coil</keyword>
<comment type="similarity">
    <text evidence="5">Belongs to the TRAFAC class myosin-kinesin ATPase superfamily. Kinesin family.</text>
</comment>
<sequence>MGHEEDVGLIPRICEGFFQEISLRRKGDTVSFHTEVSFLEIYNERVQDLLKKRTICTDGGSLRVREHPRDGPYVENLSKHLVHNHSEIKDLLILGNTNRTTARTRMNDSSSRSHAIFTISFTQAWFDTEFPHETQSKIHLVDLAGSERADATCTTGTRLKEGANINKSLVTLGSVISALAVLSVGGLSTKKQIFIPYRDSVLTWLLKDSLGGNSLTTMIATVSPADVNYEETLSTLRYASRAKNIVNSPMVNENGRVKVIRELQAEVTRLRKLLEEANQVSNSGLSSSVTVEQELHQNKAKVLALTKEWTSKWGETQSILQEETVALRKEGSGVVLDCQLPHLVGLDEDLLSTGITLYNLKEGRTLIGSDEPSGSQDIVLHGPGLLGEHCVLENRAGTVTLIPQDGALCSVNGSVVTKPSQLTQGAIIQLGKGTILRFNHPTEAAQLKEKRQSELLPDLRLPLTDASKSTESLSMVMLQNPGLMDMLATEMVESKVLSSPLSPAATERLMTAAIPGKSPVPETGFELDGNALQGGVSTRDGQEQKRDSCHKSEPGLMSERPRRKSQSGAGIASYKTEEVWSWDTRLQQTSVLGLGDGCDTKPEGNANEIQGVVADCYKGRPGSSGSSLDSVSHLQSHGGTSSTSILPQTSTHFELDRKALNIQAACHPPEENAIKGQSSYGEMAESEGLEEILGVTVTRAAAAKVQNSGLGSLVSTFSWIVQDAGRLLWHSPTVLQHVREEGLQPVGSRLSSHVISLVRDSNVLSVVKDSQVFSMVKGSFVFSLLKDSHIFSMVKELPLIQHIQMEITQLLEPEETAQIIQGCTQLPILTPIKTFNKAEELQDDIVQVPEKKWTMNKSIEDQQLPQEQDLADIHLKQGDKQTAVLMPVKHTIDPPEDKHEAHNNSWMVQNTEEVKIFSQTLIEFPDFLSNLQTLPMSKMMDVLQSIISTSVLNSQRIVACYWLSVAKCSQPKPCPALLILMETGLYALTTVSGLLVLFHHLPFLQLKEVQIGLAGHSLRLMGTTEESILGVYTHSQMLTKELCWTMLSVICPGESRLSQHPLLHGDLLKMSLDWQACVPDLLLDAGLKVCCQFQKSLADLVYLLHCSIDQSQDSIHLGEVQILLYTSVGVCINPSTCTEHLAQLFLTDTHLALLQEDVVFHPTPPSVTTPPCCPQFRDFTLRQRSDIRCVLVHDEDERGAVRLDVILANVKGRGHPEGVTKTATMPAHASNSSLHAEVWKLTFSCSTEAACLINHLSNV</sequence>
<dbReference type="Proteomes" id="UP000503349">
    <property type="component" value="Chromosome 1"/>
</dbReference>
<dbReference type="Pfam" id="PF00225">
    <property type="entry name" value="Kinesin"/>
    <property type="match status" value="1"/>
</dbReference>
<dbReference type="InterPro" id="IPR036961">
    <property type="entry name" value="Kinesin_motor_dom_sf"/>
</dbReference>
<evidence type="ECO:0000256" key="3">
    <source>
        <dbReference type="ARBA" id="ARBA00023054"/>
    </source>
</evidence>
<evidence type="ECO:0000256" key="2">
    <source>
        <dbReference type="ARBA" id="ARBA00022840"/>
    </source>
</evidence>
<reference evidence="8 9" key="1">
    <citation type="submission" date="2019-02" db="EMBL/GenBank/DDBJ databases">
        <title>Opniocepnalus argus genome.</title>
        <authorList>
            <person name="Zhou C."/>
            <person name="Xiao S."/>
        </authorList>
    </citation>
    <scope>NUCLEOTIDE SEQUENCE [LARGE SCALE GENOMIC DNA]</scope>
    <source>
        <strain evidence="8">OARG1902GOOAL</strain>
        <tissue evidence="8">Muscle</tissue>
    </source>
</reference>
<dbReference type="InterPro" id="IPR008984">
    <property type="entry name" value="SMAD_FHA_dom_sf"/>
</dbReference>
<keyword evidence="4" id="KW-0505">Motor protein</keyword>
<feature type="compositionally biased region" description="Low complexity" evidence="6">
    <location>
        <begin position="624"/>
        <end position="637"/>
    </location>
</feature>
<dbReference type="EMBL" id="CM015712">
    <property type="protein sequence ID" value="KAF3708385.1"/>
    <property type="molecule type" value="Genomic_DNA"/>
</dbReference>
<dbReference type="CDD" id="cd22708">
    <property type="entry name" value="FHA_KIF16"/>
    <property type="match status" value="1"/>
</dbReference>
<dbReference type="SUPFAM" id="SSF52540">
    <property type="entry name" value="P-loop containing nucleoside triphosphate hydrolases"/>
    <property type="match status" value="1"/>
</dbReference>
<dbReference type="FunFam" id="3.40.850.10:FF:000167">
    <property type="entry name" value="Uncharacterized protein"/>
    <property type="match status" value="1"/>
</dbReference>
<reference evidence="9" key="2">
    <citation type="submission" date="2019-02" db="EMBL/GenBank/DDBJ databases">
        <title>Opniocepnalus argus Var Kimnra genome.</title>
        <authorList>
            <person name="Zhou C."/>
            <person name="Xiao S."/>
        </authorList>
    </citation>
    <scope>NUCLEOTIDE SEQUENCE [LARGE SCALE GENOMIC DNA]</scope>
</reference>
<dbReference type="PANTHER" id="PTHR47117">
    <property type="entry name" value="STAR-RELATED LIPID TRANSFER PROTEIN 9"/>
    <property type="match status" value="1"/>
</dbReference>
<feature type="compositionally biased region" description="Basic and acidic residues" evidence="6">
    <location>
        <begin position="540"/>
        <end position="553"/>
    </location>
</feature>
<keyword evidence="2" id="KW-0067">ATP-binding</keyword>
<dbReference type="Gene3D" id="2.60.200.20">
    <property type="match status" value="1"/>
</dbReference>
<dbReference type="GO" id="GO:0003777">
    <property type="term" value="F:microtubule motor activity"/>
    <property type="evidence" value="ECO:0007669"/>
    <property type="project" value="InterPro"/>
</dbReference>
<dbReference type="InterPro" id="IPR019821">
    <property type="entry name" value="Kinesin_motor_CS"/>
</dbReference>
<comment type="caution">
    <text evidence="5">Lacks conserved residue(s) required for the propagation of feature annotation.</text>
</comment>
<protein>
    <submittedName>
        <fullName evidence="8">Kinesin-like protein KIF16B Sorting nexin-23</fullName>
    </submittedName>
</protein>
<evidence type="ECO:0000256" key="1">
    <source>
        <dbReference type="ARBA" id="ARBA00022741"/>
    </source>
</evidence>
<dbReference type="GO" id="GO:0005524">
    <property type="term" value="F:ATP binding"/>
    <property type="evidence" value="ECO:0007669"/>
    <property type="project" value="UniProtKB-KW"/>
</dbReference>
<accession>A0A6G1R0T9</accession>
<gene>
    <name evidence="8" type="ORF">EXN66_Car001559</name>
</gene>
<dbReference type="InterPro" id="IPR001752">
    <property type="entry name" value="Kinesin_motor_dom"/>
</dbReference>
<dbReference type="AlphaFoldDB" id="A0A6G1R0T9"/>
<evidence type="ECO:0000313" key="9">
    <source>
        <dbReference type="Proteomes" id="UP000503349"/>
    </source>
</evidence>
<dbReference type="FunFam" id="2.60.200.20:FF:000005">
    <property type="entry name" value="Kinesin family member 16B"/>
    <property type="match status" value="1"/>
</dbReference>
<evidence type="ECO:0000256" key="6">
    <source>
        <dbReference type="SAM" id="MobiDB-lite"/>
    </source>
</evidence>
<dbReference type="GO" id="GO:0007018">
    <property type="term" value="P:microtubule-based movement"/>
    <property type="evidence" value="ECO:0007669"/>
    <property type="project" value="InterPro"/>
</dbReference>
<name>A0A6G1R0T9_CHAAH</name>
<dbReference type="InterPro" id="IPR027417">
    <property type="entry name" value="P-loop_NTPase"/>
</dbReference>
<dbReference type="SMART" id="SM00129">
    <property type="entry name" value="KISc"/>
    <property type="match status" value="1"/>
</dbReference>
<feature type="domain" description="Kinesin motor" evidence="7">
    <location>
        <begin position="1"/>
        <end position="245"/>
    </location>
</feature>
<keyword evidence="1" id="KW-0547">Nucleotide-binding</keyword>
<feature type="region of interest" description="Disordered" evidence="6">
    <location>
        <begin position="624"/>
        <end position="646"/>
    </location>
</feature>
<evidence type="ECO:0000259" key="7">
    <source>
        <dbReference type="PROSITE" id="PS50067"/>
    </source>
</evidence>
<dbReference type="Pfam" id="PF00498">
    <property type="entry name" value="FHA"/>
    <property type="match status" value="1"/>
</dbReference>
<dbReference type="GO" id="GO:0008017">
    <property type="term" value="F:microtubule binding"/>
    <property type="evidence" value="ECO:0007669"/>
    <property type="project" value="InterPro"/>
</dbReference>
<dbReference type="PANTHER" id="PTHR47117:SF6">
    <property type="entry name" value="KINESIN-LIKE PROTEIN KIF16B"/>
    <property type="match status" value="1"/>
</dbReference>
<proteinExistence type="inferred from homology"/>
<evidence type="ECO:0000256" key="5">
    <source>
        <dbReference type="PROSITE-ProRule" id="PRU00283"/>
    </source>
</evidence>
<evidence type="ECO:0000313" key="8">
    <source>
        <dbReference type="EMBL" id="KAF3708385.1"/>
    </source>
</evidence>
<dbReference type="Gene3D" id="3.40.850.10">
    <property type="entry name" value="Kinesin motor domain"/>
    <property type="match status" value="1"/>
</dbReference>
<dbReference type="PROSITE" id="PS50067">
    <property type="entry name" value="KINESIN_MOTOR_2"/>
    <property type="match status" value="1"/>
</dbReference>